<accession>A0ABS1UA52</accession>
<evidence type="ECO:0000313" key="3">
    <source>
        <dbReference type="Proteomes" id="UP000660885"/>
    </source>
</evidence>
<proteinExistence type="predicted"/>
<dbReference type="RefSeq" id="WP_202834804.1">
    <property type="nucleotide sequence ID" value="NZ_JAETWB010000030.1"/>
</dbReference>
<evidence type="ECO:0000259" key="1">
    <source>
        <dbReference type="Pfam" id="PF20441"/>
    </source>
</evidence>
<dbReference type="InterPro" id="IPR046462">
    <property type="entry name" value="TerL_nuclease"/>
</dbReference>
<dbReference type="Proteomes" id="UP000660885">
    <property type="component" value="Unassembled WGS sequence"/>
</dbReference>
<comment type="caution">
    <text evidence="2">The sequence shown here is derived from an EMBL/GenBank/DDBJ whole genome shotgun (WGS) entry which is preliminary data.</text>
</comment>
<gene>
    <name evidence="2" type="ORF">JMJ56_26645</name>
</gene>
<protein>
    <recommendedName>
        <fullName evidence="1">Terminase large subunit-like endonuclease domain-containing protein</fullName>
    </recommendedName>
</protein>
<organism evidence="2 3">
    <name type="scientific">Belnapia arida</name>
    <dbReference type="NCBI Taxonomy" id="2804533"/>
    <lineage>
        <taxon>Bacteria</taxon>
        <taxon>Pseudomonadati</taxon>
        <taxon>Pseudomonadota</taxon>
        <taxon>Alphaproteobacteria</taxon>
        <taxon>Acetobacterales</taxon>
        <taxon>Roseomonadaceae</taxon>
        <taxon>Belnapia</taxon>
    </lineage>
</organism>
<name>A0ABS1UA52_9PROT</name>
<reference evidence="2 3" key="1">
    <citation type="submission" date="2021-01" db="EMBL/GenBank/DDBJ databases">
        <title>Belnapia mucosa sp. nov. and Belnapia arida sp. nov., isolated from the Tabernas Desert (Almeria, Spain).</title>
        <authorList>
            <person name="Molina-Menor E."/>
            <person name="Vidal-Verdu A."/>
            <person name="Calonge A."/>
            <person name="Satari L."/>
            <person name="Pereto J."/>
            <person name="Porcar M."/>
        </authorList>
    </citation>
    <scope>NUCLEOTIDE SEQUENCE [LARGE SCALE GENOMIC DNA]</scope>
    <source>
        <strain evidence="2 3">T18</strain>
    </source>
</reference>
<keyword evidence="3" id="KW-1185">Reference proteome</keyword>
<dbReference type="EMBL" id="JAETWB010000030">
    <property type="protein sequence ID" value="MBL6081574.1"/>
    <property type="molecule type" value="Genomic_DNA"/>
</dbReference>
<feature type="domain" description="Terminase large subunit-like endonuclease" evidence="1">
    <location>
        <begin position="7"/>
        <end position="75"/>
    </location>
</feature>
<evidence type="ECO:0000313" key="2">
    <source>
        <dbReference type="EMBL" id="MBL6081574.1"/>
    </source>
</evidence>
<sequence length="95" mass="10148">MEFRSTTANFTPAIVELDAAMHSARLQHDGNPVLKWCMGNVVGKLDQRGNLYPSKGRPQQKINAAGTLITAIGRSMTEPNRALTPVGGSSGMIVP</sequence>
<dbReference type="Pfam" id="PF20441">
    <property type="entry name" value="TerL_nuclease"/>
    <property type="match status" value="1"/>
</dbReference>